<name>A0A6N2KGW1_SALVM</name>
<sequence length="550" mass="62530">MNREWFLRSNCGVNLDGLPRTKERGSLWGLRGLQLSGQLDFNEYGQDGKTWQYYKHNKRCGKKTVALLTVNCGLEHDDGWGEADRRSTMAVRRLVSGRSGCSMRLMAIPLKNIKKYFFYPLIQARVCRVWIPMQNGYTSSFNCLLVDHQGGAIQGSSKAKDAEFFNLNIIEGCYIEIKDFYTYENRAANTVIDHEAIIDLKSDTKITHLDSLKHDVPRYYFNLTDFGHVLTKGRGSRILTAIQPIEKILVQGHRLEDKKEFIVENIRGEDLRVTLWGDIARSFDDNIVHAQESPIIVVFAGFRNMRFTCIASITDYDLFNGWSKTCPRCTKTLSGPSDNLRCFEHGTPDSAPIPSFKVNCIVTDEKDVTNFFLSGKTAENFFNTSAHHLVYDKKYIDHYTAPPQMTQVLNKIKIFQLRFGAYKSSINRCDIFVTNVFDEAIQQSSGIQSEQFGVGSSTAPATITIKESSIVQEETLTPITPPNSNPSSQHEEDNYRLKAKKSLDFADPHSEKIHLKQKSIILNDEDEPPTKRNKDNLSPSSEVPLHTNYF</sequence>
<evidence type="ECO:0000256" key="1">
    <source>
        <dbReference type="SAM" id="MobiDB-lite"/>
    </source>
</evidence>
<reference evidence="2" key="1">
    <citation type="submission" date="2019-03" db="EMBL/GenBank/DDBJ databases">
        <authorList>
            <person name="Mank J."/>
            <person name="Almeida P."/>
        </authorList>
    </citation>
    <scope>NUCLEOTIDE SEQUENCE</scope>
    <source>
        <strain evidence="2">78183</strain>
    </source>
</reference>
<dbReference type="PANTHER" id="PTHR47165">
    <property type="entry name" value="OS03G0429900 PROTEIN"/>
    <property type="match status" value="1"/>
</dbReference>
<evidence type="ECO:0008006" key="3">
    <source>
        <dbReference type="Google" id="ProtNLM"/>
    </source>
</evidence>
<dbReference type="SUPFAM" id="SSF50249">
    <property type="entry name" value="Nucleic acid-binding proteins"/>
    <property type="match status" value="2"/>
</dbReference>
<accession>A0A6N2KGW1</accession>
<dbReference type="Gene3D" id="2.40.50.140">
    <property type="entry name" value="Nucleic acid-binding proteins"/>
    <property type="match status" value="2"/>
</dbReference>
<dbReference type="AlphaFoldDB" id="A0A6N2KGW1"/>
<gene>
    <name evidence="2" type="ORF">SVIM_LOCUS85984</name>
</gene>
<feature type="region of interest" description="Disordered" evidence="1">
    <location>
        <begin position="473"/>
        <end position="495"/>
    </location>
</feature>
<protein>
    <recommendedName>
        <fullName evidence="3">Replication protein A OB domain-containing protein</fullName>
    </recommendedName>
</protein>
<feature type="region of interest" description="Disordered" evidence="1">
    <location>
        <begin position="507"/>
        <end position="550"/>
    </location>
</feature>
<organism evidence="2">
    <name type="scientific">Salix viminalis</name>
    <name type="common">Common osier</name>
    <name type="synonym">Basket willow</name>
    <dbReference type="NCBI Taxonomy" id="40686"/>
    <lineage>
        <taxon>Eukaryota</taxon>
        <taxon>Viridiplantae</taxon>
        <taxon>Streptophyta</taxon>
        <taxon>Embryophyta</taxon>
        <taxon>Tracheophyta</taxon>
        <taxon>Spermatophyta</taxon>
        <taxon>Magnoliopsida</taxon>
        <taxon>eudicotyledons</taxon>
        <taxon>Gunneridae</taxon>
        <taxon>Pentapetalae</taxon>
        <taxon>rosids</taxon>
        <taxon>fabids</taxon>
        <taxon>Malpighiales</taxon>
        <taxon>Salicaceae</taxon>
        <taxon>Saliceae</taxon>
        <taxon>Salix</taxon>
    </lineage>
</organism>
<dbReference type="InterPro" id="IPR012340">
    <property type="entry name" value="NA-bd_OB-fold"/>
</dbReference>
<dbReference type="PANTHER" id="PTHR47165:SF4">
    <property type="entry name" value="OS03G0429900 PROTEIN"/>
    <property type="match status" value="1"/>
</dbReference>
<dbReference type="EMBL" id="CAADRP010000391">
    <property type="protein sequence ID" value="VFU27720.1"/>
    <property type="molecule type" value="Genomic_DNA"/>
</dbReference>
<evidence type="ECO:0000313" key="2">
    <source>
        <dbReference type="EMBL" id="VFU27720.1"/>
    </source>
</evidence>
<proteinExistence type="predicted"/>